<dbReference type="AlphaFoldDB" id="A0A1E1WDF6"/>
<accession>A0A1E1WDF6</accession>
<evidence type="ECO:0000256" key="1">
    <source>
        <dbReference type="SAM" id="Phobius"/>
    </source>
</evidence>
<protein>
    <submittedName>
        <fullName evidence="2">Uncharacterized protein</fullName>
    </submittedName>
</protein>
<name>A0A1E1WDF6_PECGO</name>
<proteinExistence type="predicted"/>
<feature type="transmembrane region" description="Helical" evidence="1">
    <location>
        <begin position="17"/>
        <end position="36"/>
    </location>
</feature>
<evidence type="ECO:0000313" key="2">
    <source>
        <dbReference type="EMBL" id="JAT84967.1"/>
    </source>
</evidence>
<gene>
    <name evidence="2" type="ORF">g.3606</name>
</gene>
<feature type="non-terminal residue" evidence="2">
    <location>
        <position position="178"/>
    </location>
</feature>
<sequence length="178" mass="20219">MFYLEAIAIQYLSPINVFYFITINILSIFMFLLCRLQGLLDHTIKRIMQDMGPIRASSELKLTWKWGLDGSSSLSQYKQKSSNLEFDDSALVMTSIVPLRLVDSAGMTIWENPNPSSTFYCRPVKFTFISETASIIKTEHLEMEREISELVPTQCGSVDIVHELHMTMIDGKVANVIA</sequence>
<reference evidence="2" key="1">
    <citation type="submission" date="2015-09" db="EMBL/GenBank/DDBJ databases">
        <title>De novo assembly of Pectinophora gossypiella (Pink Bollworm) gut transcriptome.</title>
        <authorList>
            <person name="Tassone E.E."/>
        </authorList>
    </citation>
    <scope>NUCLEOTIDE SEQUENCE</scope>
</reference>
<dbReference type="OrthoDB" id="8193306at2759"/>
<keyword evidence="1" id="KW-0472">Membrane</keyword>
<dbReference type="EMBL" id="GDQN01006087">
    <property type="protein sequence ID" value="JAT84967.1"/>
    <property type="molecule type" value="Transcribed_RNA"/>
</dbReference>
<keyword evidence="1" id="KW-0812">Transmembrane</keyword>
<keyword evidence="1" id="KW-1133">Transmembrane helix</keyword>
<organism evidence="2">
    <name type="scientific">Pectinophora gossypiella</name>
    <name type="common">Cotton pink bollworm</name>
    <name type="synonym">Depressaria gossypiella</name>
    <dbReference type="NCBI Taxonomy" id="13191"/>
    <lineage>
        <taxon>Eukaryota</taxon>
        <taxon>Metazoa</taxon>
        <taxon>Ecdysozoa</taxon>
        <taxon>Arthropoda</taxon>
        <taxon>Hexapoda</taxon>
        <taxon>Insecta</taxon>
        <taxon>Pterygota</taxon>
        <taxon>Neoptera</taxon>
        <taxon>Endopterygota</taxon>
        <taxon>Lepidoptera</taxon>
        <taxon>Glossata</taxon>
        <taxon>Ditrysia</taxon>
        <taxon>Gelechioidea</taxon>
        <taxon>Gelechiidae</taxon>
        <taxon>Apatetrinae</taxon>
        <taxon>Pectinophora</taxon>
    </lineage>
</organism>